<sequence>PRSLASFHRAPRLGPAAKARTPRRPGRLRRSRIYLQRPRPQASRWFAGALRAPRTACAPSTCCTPTEEVGNPDQLHNSSIQACCLGPSLHLHGLVSLLLIGIAAWGIGFGLISSLRVVGVVIAVGIFLFLIALVGLIGAVKHHQVLLFFYMIILLLVFIVQFSVSCACLALNQEQQGQLLEVGWNNTASARNDIQRNLNCCGFRSFNPNDTCLASCVKNNHQCSPCAPIIGKYAGEVLRFVGGIGLFFSFTEILGVWLTYRYRNQKDPRANPSAFL</sequence>
<feature type="region of interest" description="Disordered" evidence="5">
    <location>
        <begin position="1"/>
        <end position="22"/>
    </location>
</feature>
<proteinExistence type="predicted"/>
<gene>
    <name evidence="7" type="primary">Tspan13</name>
</gene>
<evidence type="ECO:0000256" key="6">
    <source>
        <dbReference type="SAM" id="Phobius"/>
    </source>
</evidence>
<accession>A0A8C0X1S2</accession>
<dbReference type="PRINTS" id="PR00259">
    <property type="entry name" value="TMFOUR"/>
</dbReference>
<dbReference type="Pfam" id="PF00335">
    <property type="entry name" value="Tetraspanin"/>
    <property type="match status" value="1"/>
</dbReference>
<feature type="transmembrane region" description="Helical" evidence="6">
    <location>
        <begin position="94"/>
        <end position="112"/>
    </location>
</feature>
<dbReference type="InterPro" id="IPR018499">
    <property type="entry name" value="Tetraspanin/Peripherin"/>
</dbReference>
<feature type="transmembrane region" description="Helical" evidence="6">
    <location>
        <begin position="118"/>
        <end position="140"/>
    </location>
</feature>
<evidence type="ECO:0000256" key="5">
    <source>
        <dbReference type="SAM" id="MobiDB-lite"/>
    </source>
</evidence>
<evidence type="ECO:0000256" key="4">
    <source>
        <dbReference type="ARBA" id="ARBA00023136"/>
    </source>
</evidence>
<dbReference type="PANTHER" id="PTHR19282">
    <property type="entry name" value="TETRASPANIN"/>
    <property type="match status" value="1"/>
</dbReference>
<feature type="transmembrane region" description="Helical" evidence="6">
    <location>
        <begin position="147"/>
        <end position="172"/>
    </location>
</feature>
<keyword evidence="2 6" id="KW-0812">Transmembrane</keyword>
<comment type="subcellular location">
    <subcellularLocation>
        <location evidence="1">Membrane</location>
        <topology evidence="1">Multi-pass membrane protein</topology>
    </subcellularLocation>
</comment>
<feature type="transmembrane region" description="Helical" evidence="6">
    <location>
        <begin position="240"/>
        <end position="260"/>
    </location>
</feature>
<dbReference type="AlphaFoldDB" id="A0A8C0X1S2"/>
<protein>
    <recommendedName>
        <fullName evidence="8">Tetraspanin-13</fullName>
    </recommendedName>
</protein>
<evidence type="ECO:0000256" key="2">
    <source>
        <dbReference type="ARBA" id="ARBA00022692"/>
    </source>
</evidence>
<organism evidence="7">
    <name type="scientific">Castor canadensis</name>
    <name type="common">American beaver</name>
    <dbReference type="NCBI Taxonomy" id="51338"/>
    <lineage>
        <taxon>Eukaryota</taxon>
        <taxon>Metazoa</taxon>
        <taxon>Chordata</taxon>
        <taxon>Craniata</taxon>
        <taxon>Vertebrata</taxon>
        <taxon>Euteleostomi</taxon>
        <taxon>Mammalia</taxon>
        <taxon>Eutheria</taxon>
        <taxon>Euarchontoglires</taxon>
        <taxon>Glires</taxon>
        <taxon>Rodentia</taxon>
        <taxon>Castorimorpha</taxon>
        <taxon>Castoridae</taxon>
        <taxon>Castor</taxon>
    </lineage>
</organism>
<dbReference type="GO" id="GO:0016020">
    <property type="term" value="C:membrane"/>
    <property type="evidence" value="ECO:0007669"/>
    <property type="project" value="UniProtKB-SubCell"/>
</dbReference>
<reference evidence="7" key="1">
    <citation type="submission" date="2023-09" db="UniProtKB">
        <authorList>
            <consortium name="Ensembl"/>
        </authorList>
    </citation>
    <scope>IDENTIFICATION</scope>
</reference>
<dbReference type="PANTHER" id="PTHR19282:SF203">
    <property type="entry name" value="TETRASPANIN-13"/>
    <property type="match status" value="1"/>
</dbReference>
<name>A0A8C0X1S2_CASCN</name>
<dbReference type="Ensembl" id="ENSCCNT00000025953.1">
    <property type="protein sequence ID" value="ENSCCNP00000020055.1"/>
    <property type="gene ID" value="ENSCCNG00000020088.1"/>
</dbReference>
<evidence type="ECO:0008006" key="8">
    <source>
        <dbReference type="Google" id="ProtNLM"/>
    </source>
</evidence>
<evidence type="ECO:0000256" key="3">
    <source>
        <dbReference type="ARBA" id="ARBA00022989"/>
    </source>
</evidence>
<evidence type="ECO:0000256" key="1">
    <source>
        <dbReference type="ARBA" id="ARBA00004141"/>
    </source>
</evidence>
<evidence type="ECO:0000313" key="7">
    <source>
        <dbReference type="Ensembl" id="ENSCCNP00000020055.1"/>
    </source>
</evidence>
<keyword evidence="3 6" id="KW-1133">Transmembrane helix</keyword>
<keyword evidence="4 6" id="KW-0472">Membrane</keyword>